<dbReference type="InterPro" id="IPR023753">
    <property type="entry name" value="FAD/NAD-binding_dom"/>
</dbReference>
<reference evidence="2" key="1">
    <citation type="submission" date="2018-06" db="EMBL/GenBank/DDBJ databases">
        <authorList>
            <person name="Zhirakovskaya E."/>
        </authorList>
    </citation>
    <scope>NUCLEOTIDE SEQUENCE</scope>
</reference>
<dbReference type="GO" id="GO:0004355">
    <property type="term" value="F:glutamate synthase (NADPH) activity"/>
    <property type="evidence" value="ECO:0007669"/>
    <property type="project" value="UniProtKB-EC"/>
</dbReference>
<gene>
    <name evidence="2" type="ORF">MNBD_ACTINO01-2516</name>
</gene>
<dbReference type="InterPro" id="IPR009051">
    <property type="entry name" value="Helical_ferredxn"/>
</dbReference>
<dbReference type="GO" id="GO:0051536">
    <property type="term" value="F:iron-sulfur cluster binding"/>
    <property type="evidence" value="ECO:0007669"/>
    <property type="project" value="InterPro"/>
</dbReference>
<dbReference type="SUPFAM" id="SSF54862">
    <property type="entry name" value="4Fe-4S ferredoxins"/>
    <property type="match status" value="1"/>
</dbReference>
<dbReference type="EMBL" id="UOEI01000517">
    <property type="protein sequence ID" value="VAW07285.1"/>
    <property type="molecule type" value="Genomic_DNA"/>
</dbReference>
<dbReference type="AlphaFoldDB" id="A0A3B0SNA5"/>
<evidence type="ECO:0000313" key="2">
    <source>
        <dbReference type="EMBL" id="VAW07285.1"/>
    </source>
</evidence>
<dbReference type="EC" id="1.4.1.13" evidence="2"/>
<dbReference type="PROSITE" id="PS51379">
    <property type="entry name" value="4FE4S_FER_2"/>
    <property type="match status" value="2"/>
</dbReference>
<dbReference type="Gene3D" id="1.10.1060.10">
    <property type="entry name" value="Alpha-helical ferredoxin"/>
    <property type="match status" value="1"/>
</dbReference>
<feature type="domain" description="4Fe-4S ferredoxin-type" evidence="1">
    <location>
        <begin position="508"/>
        <end position="537"/>
    </location>
</feature>
<organism evidence="2">
    <name type="scientific">hydrothermal vent metagenome</name>
    <dbReference type="NCBI Taxonomy" id="652676"/>
    <lineage>
        <taxon>unclassified sequences</taxon>
        <taxon>metagenomes</taxon>
        <taxon>ecological metagenomes</taxon>
    </lineage>
</organism>
<proteinExistence type="predicted"/>
<dbReference type="InterPro" id="IPR017896">
    <property type="entry name" value="4Fe4S_Fe-S-bd"/>
</dbReference>
<dbReference type="Pfam" id="PF07992">
    <property type="entry name" value="Pyr_redox_2"/>
    <property type="match status" value="1"/>
</dbReference>
<feature type="non-terminal residue" evidence="2">
    <location>
        <position position="1"/>
    </location>
</feature>
<dbReference type="PANTHER" id="PTHR42783:SF3">
    <property type="entry name" value="GLUTAMATE SYNTHASE [NADPH] SMALL CHAIN-RELATED"/>
    <property type="match status" value="1"/>
</dbReference>
<dbReference type="PANTHER" id="PTHR42783">
    <property type="entry name" value="GLUTAMATE SYNTHASE [NADPH] SMALL CHAIN"/>
    <property type="match status" value="1"/>
</dbReference>
<dbReference type="Pfam" id="PF12838">
    <property type="entry name" value="Fer4_7"/>
    <property type="match status" value="1"/>
</dbReference>
<accession>A0A3B0SNA5</accession>
<feature type="domain" description="4Fe-4S ferredoxin-type" evidence="1">
    <location>
        <begin position="469"/>
        <end position="498"/>
    </location>
</feature>
<sequence length="554" mass="59286">CGRVCAAPCEDACRRGNIDQPIAIRALKRFVTEKYGAESGGSNIWSAVDRPRSVPKGKSVAVVGGGPAGLSCAHDLMLQGYDVSLYEATSRLGGMMYLGIPEYRLPRDIIDAEIQGIIDLGLDVHLGVRLGEDVTLDELRRDNDAVFLAIGAMLGRDLNIPGHDADGVFRAVEFLLNVNQGFHVEIGEKVVVIGGGNVAMDAARTALRASAYGDQAEETVDTWEADPTEVSHPLDAARSALRAGAKDVMVVSLESRDEMPAQEFEIEEAEDENIRFSGRRGPQAIVTDDQGRVISLRTVGVTSVFNEEGRFAPEFDEDDVVEFAADTVILAIGQAIDLEALGEHGPEVSPRRTIATDPDTLKTSLPDVWAGGDAAFGPRLLITAIAEGRSAASSIHATLSPADATAERRSGKMTIVEDFNRMMDRYDEQQRLSIPSLPTDRRIGLSEVELGFTEEQARAEAARCLRCFLDIQLDVDACVLCGLCADVCPVDLISLVPSQDIGGLPGGTALLLDESRCIRCALCIDRCPPKALSMGMWSGVGVPQSIPLTIGGLA</sequence>
<dbReference type="PRINTS" id="PR00419">
    <property type="entry name" value="ADXRDTASE"/>
</dbReference>
<dbReference type="SUPFAM" id="SSF46548">
    <property type="entry name" value="alpha-helical ferredoxin"/>
    <property type="match status" value="1"/>
</dbReference>
<keyword evidence="2" id="KW-0560">Oxidoreductase</keyword>
<name>A0A3B0SNA5_9ZZZZ</name>
<dbReference type="InterPro" id="IPR017900">
    <property type="entry name" value="4Fe4S_Fe_S_CS"/>
</dbReference>
<dbReference type="Gene3D" id="3.30.70.20">
    <property type="match status" value="1"/>
</dbReference>
<protein>
    <submittedName>
        <fullName evidence="2">Glutamate synthase [NADPH] small chain</fullName>
        <ecNumber evidence="2">1.4.1.13</ecNumber>
    </submittedName>
</protein>
<dbReference type="Gene3D" id="3.50.50.60">
    <property type="entry name" value="FAD/NAD(P)-binding domain"/>
    <property type="match status" value="2"/>
</dbReference>
<evidence type="ECO:0000259" key="1">
    <source>
        <dbReference type="PROSITE" id="PS51379"/>
    </source>
</evidence>
<dbReference type="PROSITE" id="PS00198">
    <property type="entry name" value="4FE4S_FER_1"/>
    <property type="match status" value="2"/>
</dbReference>
<dbReference type="SUPFAM" id="SSF51971">
    <property type="entry name" value="Nucleotide-binding domain"/>
    <property type="match status" value="1"/>
</dbReference>
<dbReference type="SUPFAM" id="SSF51905">
    <property type="entry name" value="FAD/NAD(P)-binding domain"/>
    <property type="match status" value="1"/>
</dbReference>
<dbReference type="InterPro" id="IPR036188">
    <property type="entry name" value="FAD/NAD-bd_sf"/>
</dbReference>